<dbReference type="SUPFAM" id="SSF46950">
    <property type="entry name" value="Double-stranded DNA-binding domain"/>
    <property type="match status" value="1"/>
</dbReference>
<sequence length="89" mass="10838">MEKNQMKNDEIIRQILDEKSLISLNNLKHINKEKGNKLQDILIQHFQMVRRLISYEEYCKIVEEIEKNTKTSEIKIKRRSNMYDLEEIE</sequence>
<evidence type="ECO:0000313" key="2">
    <source>
        <dbReference type="EMBL" id="EOB12109.1"/>
    </source>
</evidence>
<proteinExistence type="inferred from homology"/>
<dbReference type="Proteomes" id="UP000016927">
    <property type="component" value="Unassembled WGS sequence"/>
</dbReference>
<organism evidence="2 3">
    <name type="scientific">Nosema bombycis (strain CQ1 / CVCC 102059)</name>
    <name type="common">Microsporidian parasite</name>
    <name type="synonym">Pebrine of silkworm</name>
    <dbReference type="NCBI Taxonomy" id="578461"/>
    <lineage>
        <taxon>Eukaryota</taxon>
        <taxon>Fungi</taxon>
        <taxon>Fungi incertae sedis</taxon>
        <taxon>Microsporidia</taxon>
        <taxon>Nosematidae</taxon>
        <taxon>Nosema</taxon>
    </lineage>
</organism>
<dbReference type="InterPro" id="IPR002836">
    <property type="entry name" value="PDCD5-like"/>
</dbReference>
<dbReference type="HOGENOM" id="CLU_171983_0_0_1"/>
<dbReference type="Pfam" id="PF01984">
    <property type="entry name" value="dsDNA_bind"/>
    <property type="match status" value="1"/>
</dbReference>
<keyword evidence="3" id="KW-1185">Reference proteome</keyword>
<gene>
    <name evidence="2" type="ORF">NBO_547g0001</name>
</gene>
<dbReference type="EMBL" id="KB909454">
    <property type="protein sequence ID" value="EOB12109.1"/>
    <property type="molecule type" value="Genomic_DNA"/>
</dbReference>
<evidence type="ECO:0000256" key="1">
    <source>
        <dbReference type="ARBA" id="ARBA00010490"/>
    </source>
</evidence>
<protein>
    <submittedName>
        <fullName evidence="2">Cell apoptosis-related protein</fullName>
    </submittedName>
</protein>
<dbReference type="InterPro" id="IPR036883">
    <property type="entry name" value="PDCD5-like_sf"/>
</dbReference>
<comment type="similarity">
    <text evidence="1">Belongs to the PDCD5 family.</text>
</comment>
<dbReference type="OrthoDB" id="2189682at2759"/>
<accession>R0M248</accession>
<evidence type="ECO:0000313" key="3">
    <source>
        <dbReference type="Proteomes" id="UP000016927"/>
    </source>
</evidence>
<name>R0M248_NOSB1</name>
<dbReference type="AlphaFoldDB" id="R0M248"/>
<reference evidence="2 3" key="1">
    <citation type="journal article" date="2013" name="BMC Genomics">
        <title>Comparative genomics of parasitic silkworm microsporidia reveal an association between genome expansion and host adaptation.</title>
        <authorList>
            <person name="Pan G."/>
            <person name="Xu J."/>
            <person name="Li T."/>
            <person name="Xia Q."/>
            <person name="Liu S.L."/>
            <person name="Zhang G."/>
            <person name="Li S."/>
            <person name="Li C."/>
            <person name="Liu H."/>
            <person name="Yang L."/>
            <person name="Liu T."/>
            <person name="Zhang X."/>
            <person name="Wu Z."/>
            <person name="Fan W."/>
            <person name="Dang X."/>
            <person name="Xiang H."/>
            <person name="Tao M."/>
            <person name="Li Y."/>
            <person name="Hu J."/>
            <person name="Li Z."/>
            <person name="Lin L."/>
            <person name="Luo J."/>
            <person name="Geng L."/>
            <person name="Wang L."/>
            <person name="Long M."/>
            <person name="Wan Y."/>
            <person name="He N."/>
            <person name="Zhang Z."/>
            <person name="Lu C."/>
            <person name="Keeling P.J."/>
            <person name="Wang J."/>
            <person name="Xiang Z."/>
            <person name="Zhou Z."/>
        </authorList>
    </citation>
    <scope>NUCLEOTIDE SEQUENCE [LARGE SCALE GENOMIC DNA]</scope>
    <source>
        <strain evidence="3">CQ1 / CVCC 102059</strain>
    </source>
</reference>
<dbReference type="Gene3D" id="1.10.8.140">
    <property type="entry name" value="PDCD5-like"/>
    <property type="match status" value="1"/>
</dbReference>
<dbReference type="GO" id="GO:0003677">
    <property type="term" value="F:DNA binding"/>
    <property type="evidence" value="ECO:0007669"/>
    <property type="project" value="InterPro"/>
</dbReference>
<dbReference type="VEuPathDB" id="MicrosporidiaDB:NBO_547g0001"/>